<name>A0A8J3XT64_9ACTN</name>
<dbReference type="Gene3D" id="1.20.90.10">
    <property type="entry name" value="Phospholipase A2 domain"/>
    <property type="match status" value="1"/>
</dbReference>
<dbReference type="GO" id="GO:0004623">
    <property type="term" value="F:phospholipase A2 activity"/>
    <property type="evidence" value="ECO:0007669"/>
    <property type="project" value="InterPro"/>
</dbReference>
<dbReference type="InterPro" id="IPR015141">
    <property type="entry name" value="PLipase_A2_prok/fun"/>
</dbReference>
<dbReference type="Pfam" id="PF09056">
    <property type="entry name" value="Phospholip_A2_3"/>
    <property type="match status" value="1"/>
</dbReference>
<evidence type="ECO:0008006" key="4">
    <source>
        <dbReference type="Google" id="ProtNLM"/>
    </source>
</evidence>
<keyword evidence="3" id="KW-1185">Reference proteome</keyword>
<comment type="caution">
    <text evidence="2">The sequence shown here is derived from an EMBL/GenBank/DDBJ whole genome shotgun (WGS) entry which is preliminary data.</text>
</comment>
<organism evidence="2 3">
    <name type="scientific">Planotetraspora silvatica</name>
    <dbReference type="NCBI Taxonomy" id="234614"/>
    <lineage>
        <taxon>Bacteria</taxon>
        <taxon>Bacillati</taxon>
        <taxon>Actinomycetota</taxon>
        <taxon>Actinomycetes</taxon>
        <taxon>Streptosporangiales</taxon>
        <taxon>Streptosporangiaceae</taxon>
        <taxon>Planotetraspora</taxon>
    </lineage>
</organism>
<dbReference type="InterPro" id="IPR036444">
    <property type="entry name" value="PLipase_A2_dom_sf"/>
</dbReference>
<reference evidence="2" key="1">
    <citation type="submission" date="2021-01" db="EMBL/GenBank/DDBJ databases">
        <title>Whole genome shotgun sequence of Planotetraspora silvatica NBRC 100141.</title>
        <authorList>
            <person name="Komaki H."/>
            <person name="Tamura T."/>
        </authorList>
    </citation>
    <scope>NUCLEOTIDE SEQUENCE</scope>
    <source>
        <strain evidence="2">NBRC 100141</strain>
    </source>
</reference>
<evidence type="ECO:0000313" key="3">
    <source>
        <dbReference type="Proteomes" id="UP000644610"/>
    </source>
</evidence>
<keyword evidence="1" id="KW-0732">Signal</keyword>
<gene>
    <name evidence="2" type="ORF">Psi02_76700</name>
</gene>
<accession>A0A8J3XT64</accession>
<proteinExistence type="predicted"/>
<feature type="chain" id="PRO_5038636166" description="Phospholipase" evidence="1">
    <location>
        <begin position="28"/>
        <end position="215"/>
    </location>
</feature>
<dbReference type="GO" id="GO:0050482">
    <property type="term" value="P:arachidonate secretion"/>
    <property type="evidence" value="ECO:0007669"/>
    <property type="project" value="InterPro"/>
</dbReference>
<dbReference type="SUPFAM" id="SSF48619">
    <property type="entry name" value="Phospholipase A2, PLA2"/>
    <property type="match status" value="1"/>
</dbReference>
<dbReference type="AlphaFoldDB" id="A0A8J3XT64"/>
<feature type="signal peptide" evidence="1">
    <location>
        <begin position="1"/>
        <end position="27"/>
    </location>
</feature>
<evidence type="ECO:0000313" key="2">
    <source>
        <dbReference type="EMBL" id="GII51246.1"/>
    </source>
</evidence>
<evidence type="ECO:0000256" key="1">
    <source>
        <dbReference type="SAM" id="SignalP"/>
    </source>
</evidence>
<sequence length="215" mass="22802">MRTGVAGLAVAAAALGAMVAISPAASADPILSATALRAKTDQYLFSISIGTFLTNRGYKYYITQLDWSSDGCSTPGLKVNKPGGFNFLPSCQRHDFGYRNYKKQSRFSEPNRARIDSNFKKDMYNVCNGYSGLLSALGVACRRYADVYYNGVRIFGNASAPADGSPTAPPTAPVTDGDIRVDATEMAAVDLEMAAALAELGMTPDEVEAAGTPVE</sequence>
<protein>
    <recommendedName>
        <fullName evidence="4">Phospholipase</fullName>
    </recommendedName>
</protein>
<dbReference type="Proteomes" id="UP000644610">
    <property type="component" value="Unassembled WGS sequence"/>
</dbReference>
<dbReference type="GO" id="GO:0006644">
    <property type="term" value="P:phospholipid metabolic process"/>
    <property type="evidence" value="ECO:0007669"/>
    <property type="project" value="InterPro"/>
</dbReference>
<dbReference type="EMBL" id="BOOQ01000064">
    <property type="protein sequence ID" value="GII51246.1"/>
    <property type="molecule type" value="Genomic_DNA"/>
</dbReference>